<accession>A0A412IDV5</accession>
<reference evidence="1 2" key="1">
    <citation type="submission" date="2018-08" db="EMBL/GenBank/DDBJ databases">
        <title>A genome reference for cultivated species of the human gut microbiota.</title>
        <authorList>
            <person name="Zou Y."/>
            <person name="Xue W."/>
            <person name="Luo G."/>
        </authorList>
    </citation>
    <scope>NUCLEOTIDE SEQUENCE [LARGE SCALE GENOMIC DNA]</scope>
    <source>
        <strain evidence="1 2">AF22-3AC</strain>
    </source>
</reference>
<evidence type="ECO:0000313" key="1">
    <source>
        <dbReference type="EMBL" id="RGS35035.1"/>
    </source>
</evidence>
<proteinExistence type="predicted"/>
<evidence type="ECO:0000313" key="2">
    <source>
        <dbReference type="Proteomes" id="UP000283341"/>
    </source>
</evidence>
<comment type="caution">
    <text evidence="1">The sequence shown here is derived from an EMBL/GenBank/DDBJ whole genome shotgun (WGS) entry which is preliminary data.</text>
</comment>
<protein>
    <submittedName>
        <fullName evidence="1">DUF4435 domain-containing protein</fullName>
    </submittedName>
</protein>
<dbReference type="Proteomes" id="UP000283341">
    <property type="component" value="Unassembled WGS sequence"/>
</dbReference>
<gene>
    <name evidence="1" type="ORF">DWX97_17390</name>
</gene>
<sequence>MPQSLRSTINQPTFTKGIIKLALRSPEGSRRVWCVVEGADDIAIYERMFNVDAVKVISSEDEEGKKGCRNVEQIVTDLHAEEENPRVFGIRDCDYTRYTTDYSCPANVFLTDCRDIEMMMFNAPSVQMALEAWNKAFLEKIEVCAGVVRYLGYIRIYNEIYQTSCIFHDNLTKVSLVWNFDTHSIKTDYKECLFNKYKNTCPVLVEEDDFNNFIRTKRLEEEPYFYVCRGHDVIRLLPNMMIYQEYNNKAIFQCMLNAYSQEDFFSTNLYCNINTWARERGLEVS</sequence>
<dbReference type="EMBL" id="QRVJ01000017">
    <property type="protein sequence ID" value="RGS35035.1"/>
    <property type="molecule type" value="Genomic_DNA"/>
</dbReference>
<organism evidence="1 2">
    <name type="scientific">Bacteroides cellulosilyticus</name>
    <dbReference type="NCBI Taxonomy" id="246787"/>
    <lineage>
        <taxon>Bacteria</taxon>
        <taxon>Pseudomonadati</taxon>
        <taxon>Bacteroidota</taxon>
        <taxon>Bacteroidia</taxon>
        <taxon>Bacteroidales</taxon>
        <taxon>Bacteroidaceae</taxon>
        <taxon>Bacteroides</taxon>
    </lineage>
</organism>
<name>A0A412IDV5_9BACE</name>
<dbReference type="AlphaFoldDB" id="A0A412IDV5"/>